<dbReference type="GO" id="GO:0003677">
    <property type="term" value="F:DNA binding"/>
    <property type="evidence" value="ECO:0007669"/>
    <property type="project" value="InterPro"/>
</dbReference>
<dbReference type="OrthoDB" id="4337860at2"/>
<dbReference type="Pfam" id="PF02371">
    <property type="entry name" value="Transposase_20"/>
    <property type="match status" value="1"/>
</dbReference>
<evidence type="ECO:0000259" key="1">
    <source>
        <dbReference type="Pfam" id="PF02371"/>
    </source>
</evidence>
<dbReference type="AlphaFoldDB" id="A0A5R9BK72"/>
<dbReference type="GO" id="GO:0004803">
    <property type="term" value="F:transposase activity"/>
    <property type="evidence" value="ECO:0007669"/>
    <property type="project" value="InterPro"/>
</dbReference>
<accession>A0A5R9BK72</accession>
<reference evidence="2 3" key="1">
    <citation type="submission" date="2019-05" db="EMBL/GenBank/DDBJ databases">
        <title>Nesterenkonia sp. GY074 isolated from the Southern Atlantic Ocean.</title>
        <authorList>
            <person name="Zhang G."/>
        </authorList>
    </citation>
    <scope>NUCLEOTIDE SEQUENCE [LARGE SCALE GENOMIC DNA]</scope>
    <source>
        <strain evidence="2 3">GY074</strain>
    </source>
</reference>
<protein>
    <submittedName>
        <fullName evidence="2">IS110 family transposase</fullName>
    </submittedName>
</protein>
<dbReference type="Proteomes" id="UP000310458">
    <property type="component" value="Unassembled WGS sequence"/>
</dbReference>
<sequence length="43" mass="4680">MKNEAAFAAIAGVNPIPAASGNTVRYRLNRRGDRQLNRALNVI</sequence>
<dbReference type="InterPro" id="IPR003346">
    <property type="entry name" value="Transposase_20"/>
</dbReference>
<dbReference type="EMBL" id="VAVZ01000002">
    <property type="protein sequence ID" value="TLQ01116.1"/>
    <property type="molecule type" value="Genomic_DNA"/>
</dbReference>
<organism evidence="2 3">
    <name type="scientific">Nesterenkonia salmonea</name>
    <dbReference type="NCBI Taxonomy" id="1804987"/>
    <lineage>
        <taxon>Bacteria</taxon>
        <taxon>Bacillati</taxon>
        <taxon>Actinomycetota</taxon>
        <taxon>Actinomycetes</taxon>
        <taxon>Micrococcales</taxon>
        <taxon>Micrococcaceae</taxon>
        <taxon>Nesterenkonia</taxon>
    </lineage>
</organism>
<name>A0A5R9BK72_9MICC</name>
<keyword evidence="3" id="KW-1185">Reference proteome</keyword>
<proteinExistence type="predicted"/>
<comment type="caution">
    <text evidence="2">The sequence shown here is derived from an EMBL/GenBank/DDBJ whole genome shotgun (WGS) entry which is preliminary data.</text>
</comment>
<gene>
    <name evidence="2" type="ORF">FEF26_01070</name>
</gene>
<feature type="domain" description="Transposase IS116/IS110/IS902 C-terminal" evidence="1">
    <location>
        <begin position="2"/>
        <end position="40"/>
    </location>
</feature>
<evidence type="ECO:0000313" key="2">
    <source>
        <dbReference type="EMBL" id="TLQ01116.1"/>
    </source>
</evidence>
<evidence type="ECO:0000313" key="3">
    <source>
        <dbReference type="Proteomes" id="UP000310458"/>
    </source>
</evidence>
<dbReference type="GO" id="GO:0006313">
    <property type="term" value="P:DNA transposition"/>
    <property type="evidence" value="ECO:0007669"/>
    <property type="project" value="InterPro"/>
</dbReference>